<organism evidence="2 3">
    <name type="scientific">Mesocestoides corti</name>
    <name type="common">Flatworm</name>
    <dbReference type="NCBI Taxonomy" id="53468"/>
    <lineage>
        <taxon>Eukaryota</taxon>
        <taxon>Metazoa</taxon>
        <taxon>Spiralia</taxon>
        <taxon>Lophotrochozoa</taxon>
        <taxon>Platyhelminthes</taxon>
        <taxon>Cestoda</taxon>
        <taxon>Eucestoda</taxon>
        <taxon>Cyclophyllidea</taxon>
        <taxon>Mesocestoididae</taxon>
        <taxon>Mesocestoides</taxon>
    </lineage>
</organism>
<dbReference type="EMBL" id="UXSR01000508">
    <property type="protein sequence ID" value="VDD76791.1"/>
    <property type="molecule type" value="Genomic_DNA"/>
</dbReference>
<reference evidence="4" key="2">
    <citation type="submission" date="2019-11" db="UniProtKB">
        <authorList>
            <consortium name="WormBaseParasite"/>
        </authorList>
    </citation>
    <scope>IDENTIFICATION</scope>
</reference>
<gene>
    <name evidence="2" type="ORF">MCOS_LOCUS2794</name>
</gene>
<keyword evidence="3" id="KW-1185">Reference proteome</keyword>
<protein>
    <submittedName>
        <fullName evidence="4">Mediator of RNA polymerase II transcription subunit 19</fullName>
    </submittedName>
</protein>
<dbReference type="AlphaFoldDB" id="A0A0R3U7J2"/>
<proteinExistence type="predicted"/>
<evidence type="ECO:0000313" key="4">
    <source>
        <dbReference type="WBParaSite" id="MCU_009495-RA"/>
    </source>
</evidence>
<name>A0A0R3U7J2_MESCO</name>
<dbReference type="Proteomes" id="UP000267029">
    <property type="component" value="Unassembled WGS sequence"/>
</dbReference>
<feature type="region of interest" description="Disordered" evidence="1">
    <location>
        <begin position="86"/>
        <end position="106"/>
    </location>
</feature>
<sequence length="204" mass="21723">MANTSPTTPLAEISREPKLCDRKMDDASYYSYINPSSLEKEDPAKPSPLARLVDSCDRFGKELGLGEFSSILRGLVCEGAAMPVAGQKRSSDPAASAGRHQASAKMRRLQLHPHPPHLLLLPPPQTEPVNLSKTVDTQLGGESALPPSNHRSSSSSLLITQLLLLGDLLPHLLASGPDVAPSHSFALPLVLAPPSLQAKTTFLS</sequence>
<reference evidence="2 3" key="1">
    <citation type="submission" date="2018-10" db="EMBL/GenBank/DDBJ databases">
        <authorList>
            <consortium name="Pathogen Informatics"/>
        </authorList>
    </citation>
    <scope>NUCLEOTIDE SEQUENCE [LARGE SCALE GENOMIC DNA]</scope>
</reference>
<dbReference type="WBParaSite" id="MCU_009495-RA">
    <property type="protein sequence ID" value="MCU_009495-RA"/>
    <property type="gene ID" value="MCU_009495"/>
</dbReference>
<dbReference type="OrthoDB" id="6268612at2759"/>
<evidence type="ECO:0000256" key="1">
    <source>
        <dbReference type="SAM" id="MobiDB-lite"/>
    </source>
</evidence>
<evidence type="ECO:0000313" key="3">
    <source>
        <dbReference type="Proteomes" id="UP000267029"/>
    </source>
</evidence>
<accession>A0A0R3U7J2</accession>
<evidence type="ECO:0000313" key="2">
    <source>
        <dbReference type="EMBL" id="VDD76791.1"/>
    </source>
</evidence>